<comment type="caution">
    <text evidence="1">The sequence shown here is derived from an EMBL/GenBank/DDBJ whole genome shotgun (WGS) entry which is preliminary data.</text>
</comment>
<evidence type="ECO:0000313" key="1">
    <source>
        <dbReference type="EMBL" id="KAK1140964.1"/>
    </source>
</evidence>
<dbReference type="EMBL" id="JAOPJF010000072">
    <property type="protein sequence ID" value="KAK1140964.1"/>
    <property type="molecule type" value="Genomic_DNA"/>
</dbReference>
<dbReference type="Proteomes" id="UP001177260">
    <property type="component" value="Unassembled WGS sequence"/>
</dbReference>
<organism evidence="1 2">
    <name type="scientific">Aspergillus melleus</name>
    <dbReference type="NCBI Taxonomy" id="138277"/>
    <lineage>
        <taxon>Eukaryota</taxon>
        <taxon>Fungi</taxon>
        <taxon>Dikarya</taxon>
        <taxon>Ascomycota</taxon>
        <taxon>Pezizomycotina</taxon>
        <taxon>Eurotiomycetes</taxon>
        <taxon>Eurotiomycetidae</taxon>
        <taxon>Eurotiales</taxon>
        <taxon>Aspergillaceae</taxon>
        <taxon>Aspergillus</taxon>
        <taxon>Aspergillus subgen. Circumdati</taxon>
    </lineage>
</organism>
<name>A0ACC3ATM9_9EURO</name>
<gene>
    <name evidence="1" type="ORF">N8T08_009710</name>
</gene>
<accession>A0ACC3ATM9</accession>
<reference evidence="1 2" key="1">
    <citation type="journal article" date="2023" name="ACS Omega">
        <title>Identification of the Neoaspergillic Acid Biosynthesis Gene Cluster by Establishing an In Vitro CRISPR-Ribonucleoprotein Genetic System in Aspergillus melleus.</title>
        <authorList>
            <person name="Yuan B."/>
            <person name="Grau M.F."/>
            <person name="Murata R.M."/>
            <person name="Torok T."/>
            <person name="Venkateswaran K."/>
            <person name="Stajich J.E."/>
            <person name="Wang C.C.C."/>
        </authorList>
    </citation>
    <scope>NUCLEOTIDE SEQUENCE [LARGE SCALE GENOMIC DNA]</scope>
    <source>
        <strain evidence="1 2">IMV 1140</strain>
    </source>
</reference>
<protein>
    <submittedName>
        <fullName evidence="1">Uncharacterized protein</fullName>
    </submittedName>
</protein>
<keyword evidence="2" id="KW-1185">Reference proteome</keyword>
<proteinExistence type="predicted"/>
<evidence type="ECO:0000313" key="2">
    <source>
        <dbReference type="Proteomes" id="UP001177260"/>
    </source>
</evidence>
<sequence length="322" mass="36394">MKVDYYQNHERHERHREYCRARWQNANPRIRQRGFEPPYPPGGRPLPEMPSFAVWITLDVFNLLILRYGDRLSFPALCAVLHIVNYIKRKTYKRYHANNVIPPLEKPVVAPPPEIPSDNSAKDTMNKIEVEFNAIHEEPADQAEKLAGRLDKHTTETEIQSMNEVVIDPAGDVTIVVFPPEKAPAYAPGAGTTATTQPQRFRVSSHKLIAGSKFFETLLTIPGSESEGLRVDGTTVLRIPDTDPSMFTILLVLLYSPPCEVAQPMILESITLLAVQAYYFQCEKVLQHPSAQRPLHRRTTLQKHDGSARALRGLDVSERGEV</sequence>